<proteinExistence type="predicted"/>
<evidence type="ECO:0000313" key="4">
    <source>
        <dbReference type="Proteomes" id="UP000054248"/>
    </source>
</evidence>
<dbReference type="OrthoDB" id="3247591at2759"/>
<dbReference type="HOGENOM" id="CLU_018688_1_2_1"/>
<keyword evidence="1" id="KW-0472">Membrane</keyword>
<feature type="transmembrane region" description="Helical" evidence="1">
    <location>
        <begin position="49"/>
        <end position="69"/>
    </location>
</feature>
<dbReference type="EMBL" id="KN822951">
    <property type="protein sequence ID" value="KIO33014.1"/>
    <property type="molecule type" value="Genomic_DNA"/>
</dbReference>
<keyword evidence="1" id="KW-1133">Transmembrane helix</keyword>
<protein>
    <recommendedName>
        <fullName evidence="2">DUF6535 domain-containing protein</fullName>
    </recommendedName>
</protein>
<name>A0A0C3QW25_9AGAM</name>
<keyword evidence="1" id="KW-0812">Transmembrane</keyword>
<accession>A0A0C3QW25</accession>
<dbReference type="Proteomes" id="UP000054248">
    <property type="component" value="Unassembled WGS sequence"/>
</dbReference>
<feature type="domain" description="DUF6535" evidence="2">
    <location>
        <begin position="27"/>
        <end position="199"/>
    </location>
</feature>
<evidence type="ECO:0000259" key="2">
    <source>
        <dbReference type="Pfam" id="PF20153"/>
    </source>
</evidence>
<gene>
    <name evidence="3" type="ORF">M407DRAFT_66018</name>
</gene>
<evidence type="ECO:0000256" key="1">
    <source>
        <dbReference type="SAM" id="Phobius"/>
    </source>
</evidence>
<feature type="transmembrane region" description="Helical" evidence="1">
    <location>
        <begin position="111"/>
        <end position="136"/>
    </location>
</feature>
<reference evidence="3 4" key="1">
    <citation type="submission" date="2014-04" db="EMBL/GenBank/DDBJ databases">
        <authorList>
            <consortium name="DOE Joint Genome Institute"/>
            <person name="Kuo A."/>
            <person name="Girlanda M."/>
            <person name="Perotto S."/>
            <person name="Kohler A."/>
            <person name="Nagy L.G."/>
            <person name="Floudas D."/>
            <person name="Copeland A."/>
            <person name="Barry K.W."/>
            <person name="Cichocki N."/>
            <person name="Veneault-Fourrey C."/>
            <person name="LaButti K."/>
            <person name="Lindquist E.A."/>
            <person name="Lipzen A."/>
            <person name="Lundell T."/>
            <person name="Morin E."/>
            <person name="Murat C."/>
            <person name="Sun H."/>
            <person name="Tunlid A."/>
            <person name="Henrissat B."/>
            <person name="Grigoriev I.V."/>
            <person name="Hibbett D.S."/>
            <person name="Martin F."/>
            <person name="Nordberg H.P."/>
            <person name="Cantor M.N."/>
            <person name="Hua S.X."/>
        </authorList>
    </citation>
    <scope>NUCLEOTIDE SEQUENCE [LARGE SCALE GENOMIC DNA]</scope>
    <source>
        <strain evidence="3 4">MUT 4182</strain>
    </source>
</reference>
<feature type="transmembrane region" description="Helical" evidence="1">
    <location>
        <begin position="178"/>
        <end position="201"/>
    </location>
</feature>
<dbReference type="InterPro" id="IPR045338">
    <property type="entry name" value="DUF6535"/>
</dbReference>
<keyword evidence="4" id="KW-1185">Reference proteome</keyword>
<feature type="non-terminal residue" evidence="3">
    <location>
        <position position="202"/>
    </location>
</feature>
<dbReference type="Pfam" id="PF20153">
    <property type="entry name" value="DUF6535"/>
    <property type="match status" value="1"/>
</dbReference>
<reference evidence="4" key="2">
    <citation type="submission" date="2015-01" db="EMBL/GenBank/DDBJ databases">
        <title>Evolutionary Origins and Diversification of the Mycorrhizal Mutualists.</title>
        <authorList>
            <consortium name="DOE Joint Genome Institute"/>
            <consortium name="Mycorrhizal Genomics Consortium"/>
            <person name="Kohler A."/>
            <person name="Kuo A."/>
            <person name="Nagy L.G."/>
            <person name="Floudas D."/>
            <person name="Copeland A."/>
            <person name="Barry K.W."/>
            <person name="Cichocki N."/>
            <person name="Veneault-Fourrey C."/>
            <person name="LaButti K."/>
            <person name="Lindquist E.A."/>
            <person name="Lipzen A."/>
            <person name="Lundell T."/>
            <person name="Morin E."/>
            <person name="Murat C."/>
            <person name="Riley R."/>
            <person name="Ohm R."/>
            <person name="Sun H."/>
            <person name="Tunlid A."/>
            <person name="Henrissat B."/>
            <person name="Grigoriev I.V."/>
            <person name="Hibbett D.S."/>
            <person name="Martin F."/>
        </authorList>
    </citation>
    <scope>NUCLEOTIDE SEQUENCE [LARGE SCALE GENOMIC DNA]</scope>
    <source>
        <strain evidence="4">MUT 4182</strain>
    </source>
</reference>
<evidence type="ECO:0000313" key="3">
    <source>
        <dbReference type="EMBL" id="KIO33014.1"/>
    </source>
</evidence>
<sequence>MQGSSSSSGDESLLPNSIHLGQIADFWKRYDSVADGHDLKLSKHLNDNLDVLLIFAGLFSAINTAFISFTMPALSPNPATETNALLRLLISGADNKTLAAFDQSETFSPTLISIAMNCLLYASLACSLVAAIGAMMCKEWLHSLDRAGQTGSIEDQGRIRQRKFDGAQRWQLETIIDFLPTSILISITLFFTGVVVFLITLN</sequence>
<dbReference type="AlphaFoldDB" id="A0A0C3QW25"/>
<organism evidence="3 4">
    <name type="scientific">Tulasnella calospora MUT 4182</name>
    <dbReference type="NCBI Taxonomy" id="1051891"/>
    <lineage>
        <taxon>Eukaryota</taxon>
        <taxon>Fungi</taxon>
        <taxon>Dikarya</taxon>
        <taxon>Basidiomycota</taxon>
        <taxon>Agaricomycotina</taxon>
        <taxon>Agaricomycetes</taxon>
        <taxon>Cantharellales</taxon>
        <taxon>Tulasnellaceae</taxon>
        <taxon>Tulasnella</taxon>
    </lineage>
</organism>